<reference evidence="1" key="1">
    <citation type="submission" date="2017-10" db="EMBL/GenBank/DDBJ databases">
        <title>Genome sequence of cellulolytic Lachnospiraceae bacterium XHS1971 isolated from hotspring sediment.</title>
        <authorList>
            <person name="Vasudevan G."/>
            <person name="Joshi A.J."/>
            <person name="Hivarkar S."/>
            <person name="Lanjekar V.B."/>
            <person name="Dhakephalkar P.K."/>
            <person name="Dagar S."/>
        </authorList>
    </citation>
    <scope>NUCLEOTIDE SEQUENCE</scope>
    <source>
        <strain evidence="1">XHS1971</strain>
    </source>
</reference>
<evidence type="ECO:0000313" key="2">
    <source>
        <dbReference type="Proteomes" id="UP000224460"/>
    </source>
</evidence>
<proteinExistence type="predicted"/>
<comment type="caution">
    <text evidence="1">The sequence shown here is derived from an EMBL/GenBank/DDBJ whole genome shotgun (WGS) entry which is preliminary data.</text>
</comment>
<dbReference type="EMBL" id="PEDL01000018">
    <property type="protein sequence ID" value="PHV69781.1"/>
    <property type="molecule type" value="Genomic_DNA"/>
</dbReference>
<keyword evidence="2" id="KW-1185">Reference proteome</keyword>
<protein>
    <submittedName>
        <fullName evidence="1">Phage tail tape measure protein</fullName>
    </submittedName>
</protein>
<sequence>MSNYKGYKRTIQLDFNYDKVKEGVSKVNQQMALLNAEFRKTSAQVEASGNSFDKLGIKQELSANKVKIQKDKISELERELEKLNTAENKNEKAIASKTIELKNAQAQLMKMEKELKNVNEEVAAQTSKLGIVSTKWSDFKSNMNDAGINMEELGVNLTKVGLAMASVGAIGTTMSINFDQSIVKSRTIMDETQVSYENLRKGALRVSSDVNMAANDVANGLYDIISSNIETKDSLVVLEASAKNAKAGFTDVATSADLLTTMLNAYKKEAKDATMYSDQLVITQKLAKATIGDLGKDFGKVAGLAATAKVEFAQVGAAVAVLTTNGIKSNEAITGLKAVLSAVVKPSAEAKKAAEEMGLKFNITNLQAKGLADFLGEVQNKCKGNTEEMAKLFGSVEALNAVLVLTNKEGMSQFNSNLQTINNSSGATEEALSKLKTPGEELSKSFNNLKNTMIEVGDSFAPVVTLVAGFFSILGQVPPGVLVTIAVLGTMIATIGGVITAINSTMTAVSNVSTIAAKVSGGLSPMESKILKIGAAVMVVVLALTALLAIWAVIRGRSNEVKSTMDSIGNSFSNMNSNVDEIKRSAYSSNSRGFATGTNFVKENGMYRVNEYGQEEIYLPRGSKVKNASQTRSEMQNTDMSETNSLLKTLIAKVDSFERTTANLPRTANYLNRGTPIGGAM</sequence>
<organism evidence="1 2">
    <name type="scientific">Sporanaerobium hydrogeniformans</name>
    <dbReference type="NCBI Taxonomy" id="3072179"/>
    <lineage>
        <taxon>Bacteria</taxon>
        <taxon>Bacillati</taxon>
        <taxon>Bacillota</taxon>
        <taxon>Clostridia</taxon>
        <taxon>Lachnospirales</taxon>
        <taxon>Lachnospiraceae</taxon>
        <taxon>Sporanaerobium</taxon>
    </lineage>
</organism>
<name>A0AC61D8V8_9FIRM</name>
<dbReference type="Proteomes" id="UP000224460">
    <property type="component" value="Unassembled WGS sequence"/>
</dbReference>
<gene>
    <name evidence="1" type="ORF">CS063_13770</name>
</gene>
<evidence type="ECO:0000313" key="1">
    <source>
        <dbReference type="EMBL" id="PHV69781.1"/>
    </source>
</evidence>
<accession>A0AC61D8V8</accession>